<keyword evidence="7" id="KW-0547">Nucleotide-binding</keyword>
<dbReference type="PANTHER" id="PTHR45569:SF1">
    <property type="entry name" value="SENSOR PROTEIN KDPD"/>
    <property type="match status" value="1"/>
</dbReference>
<keyword evidence="4" id="KW-0597">Phosphoprotein</keyword>
<dbReference type="SMART" id="SM00387">
    <property type="entry name" value="HATPase_c"/>
    <property type="match status" value="1"/>
</dbReference>
<evidence type="ECO:0000256" key="1">
    <source>
        <dbReference type="ARBA" id="ARBA00000085"/>
    </source>
</evidence>
<dbReference type="Gene3D" id="1.10.287.130">
    <property type="match status" value="1"/>
</dbReference>
<dbReference type="InterPro" id="IPR005467">
    <property type="entry name" value="His_kinase_dom"/>
</dbReference>
<sequence length="515" mass="55587">MESSKCTGVIFAVLVWSASGVAMLALETRLDLANLSMVLVVASALSSLWLPGWISAVISAVAVLAFNWFFIPPKFTFNVDLQQNALLLVVLLLVNWIIAGLVIRQRRLTEAARQLATREARLRQWGDTLRDASNPAAHAAALCAALEEATGRAVVVSVRHTLGQPSGDPRSLLVGAPDDEQRAGLAVCEREGRAIGAGTGRYDQLDDVYLPLRGRGVTLGAVLIAGLGHRPEGEALRSHLQALCDQMGSALHRSLMGAQEQLAREQAQLQATRSALLAAISHDYRTPLATIMGAASALREQGARLAADQRERLAAGIVEESERLARLTDNTLQLARLDAPEVRLRCDWESAEELVGAVLRRVRVRPEGSRVRVQVAPDLPLLWCDAMLVSQLLDNLLDNALKYCPGDSPVELQATCDAEFVTLVVSDRGPGISAAWREKVFEVFQRGETALSASHADRDRGAGVGLAVCRAIAWAHHGELLLQDREGGGCRFECRLPWHCDGQGPATPMAPEAHA</sequence>
<feature type="transmembrane region" description="Helical" evidence="13">
    <location>
        <begin position="83"/>
        <end position="103"/>
    </location>
</feature>
<dbReference type="CDD" id="cd00075">
    <property type="entry name" value="HATPase"/>
    <property type="match status" value="1"/>
</dbReference>
<dbReference type="InterPro" id="IPR052023">
    <property type="entry name" value="Histidine_kinase_KdpD"/>
</dbReference>
<dbReference type="PANTHER" id="PTHR45569">
    <property type="entry name" value="SENSOR PROTEIN KDPD"/>
    <property type="match status" value="1"/>
</dbReference>
<dbReference type="EMBL" id="BAABEX010000009">
    <property type="protein sequence ID" value="GAA4423495.1"/>
    <property type="molecule type" value="Genomic_DNA"/>
</dbReference>
<keyword evidence="10 13" id="KW-1133">Transmembrane helix</keyword>
<evidence type="ECO:0000256" key="9">
    <source>
        <dbReference type="ARBA" id="ARBA00022840"/>
    </source>
</evidence>
<keyword evidence="8" id="KW-0418">Kinase</keyword>
<evidence type="ECO:0000256" key="8">
    <source>
        <dbReference type="ARBA" id="ARBA00022777"/>
    </source>
</evidence>
<name>A0ABP8L753_9BURK</name>
<evidence type="ECO:0000256" key="2">
    <source>
        <dbReference type="ARBA" id="ARBA00004141"/>
    </source>
</evidence>
<evidence type="ECO:0000313" key="16">
    <source>
        <dbReference type="Proteomes" id="UP001501788"/>
    </source>
</evidence>
<dbReference type="InterPro" id="IPR025201">
    <property type="entry name" value="KdpD_TM"/>
</dbReference>
<dbReference type="Gene3D" id="3.30.450.40">
    <property type="match status" value="1"/>
</dbReference>
<evidence type="ECO:0000259" key="14">
    <source>
        <dbReference type="PROSITE" id="PS50109"/>
    </source>
</evidence>
<dbReference type="RefSeq" id="WP_345063013.1">
    <property type="nucleotide sequence ID" value="NZ_BAABEX010000009.1"/>
</dbReference>
<dbReference type="Gene3D" id="3.30.565.10">
    <property type="entry name" value="Histidine kinase-like ATPase, C-terminal domain"/>
    <property type="match status" value="1"/>
</dbReference>
<dbReference type="Proteomes" id="UP001501788">
    <property type="component" value="Unassembled WGS sequence"/>
</dbReference>
<evidence type="ECO:0000256" key="7">
    <source>
        <dbReference type="ARBA" id="ARBA00022741"/>
    </source>
</evidence>
<dbReference type="InterPro" id="IPR004358">
    <property type="entry name" value="Sig_transdc_His_kin-like_C"/>
</dbReference>
<dbReference type="PRINTS" id="PR00344">
    <property type="entry name" value="BCTRLSENSOR"/>
</dbReference>
<comment type="catalytic activity">
    <reaction evidence="1">
        <text>ATP + protein L-histidine = ADP + protein N-phospho-L-histidine.</text>
        <dbReference type="EC" id="2.7.13.3"/>
    </reaction>
</comment>
<keyword evidence="9" id="KW-0067">ATP-binding</keyword>
<protein>
    <recommendedName>
        <fullName evidence="3">histidine kinase</fullName>
        <ecNumber evidence="3">2.7.13.3</ecNumber>
    </recommendedName>
</protein>
<dbReference type="SUPFAM" id="SSF47384">
    <property type="entry name" value="Homodimeric domain of signal transducing histidine kinase"/>
    <property type="match status" value="1"/>
</dbReference>
<keyword evidence="11" id="KW-0902">Two-component regulatory system</keyword>
<proteinExistence type="predicted"/>
<gene>
    <name evidence="15" type="ORF">GCM10023090_15800</name>
</gene>
<comment type="caution">
    <text evidence="15">The sequence shown here is derived from an EMBL/GenBank/DDBJ whole genome shotgun (WGS) entry which is preliminary data.</text>
</comment>
<comment type="subcellular location">
    <subcellularLocation>
        <location evidence="2">Membrane</location>
        <topology evidence="2">Multi-pass membrane protein</topology>
    </subcellularLocation>
</comment>
<evidence type="ECO:0000256" key="5">
    <source>
        <dbReference type="ARBA" id="ARBA00022679"/>
    </source>
</evidence>
<feature type="transmembrane region" description="Helical" evidence="13">
    <location>
        <begin position="6"/>
        <end position="26"/>
    </location>
</feature>
<evidence type="ECO:0000256" key="10">
    <source>
        <dbReference type="ARBA" id="ARBA00022989"/>
    </source>
</evidence>
<reference evidence="16" key="1">
    <citation type="journal article" date="2019" name="Int. J. Syst. Evol. Microbiol.">
        <title>The Global Catalogue of Microorganisms (GCM) 10K type strain sequencing project: providing services to taxonomists for standard genome sequencing and annotation.</title>
        <authorList>
            <consortium name="The Broad Institute Genomics Platform"/>
            <consortium name="The Broad Institute Genome Sequencing Center for Infectious Disease"/>
            <person name="Wu L."/>
            <person name="Ma J."/>
        </authorList>
    </citation>
    <scope>NUCLEOTIDE SEQUENCE [LARGE SCALE GENOMIC DNA]</scope>
    <source>
        <strain evidence="16">JCM 31890</strain>
    </source>
</reference>
<dbReference type="SUPFAM" id="SSF55874">
    <property type="entry name" value="ATPase domain of HSP90 chaperone/DNA topoisomerase II/histidine kinase"/>
    <property type="match status" value="1"/>
</dbReference>
<dbReference type="Pfam" id="PF00512">
    <property type="entry name" value="HisKA"/>
    <property type="match status" value="1"/>
</dbReference>
<dbReference type="InterPro" id="IPR003594">
    <property type="entry name" value="HATPase_dom"/>
</dbReference>
<dbReference type="InterPro" id="IPR029016">
    <property type="entry name" value="GAF-like_dom_sf"/>
</dbReference>
<evidence type="ECO:0000256" key="6">
    <source>
        <dbReference type="ARBA" id="ARBA00022692"/>
    </source>
</evidence>
<feature type="domain" description="Histidine kinase" evidence="14">
    <location>
        <begin position="279"/>
        <end position="500"/>
    </location>
</feature>
<keyword evidence="6 13" id="KW-0812">Transmembrane</keyword>
<keyword evidence="16" id="KW-1185">Reference proteome</keyword>
<evidence type="ECO:0000256" key="11">
    <source>
        <dbReference type="ARBA" id="ARBA00023012"/>
    </source>
</evidence>
<organism evidence="15 16">
    <name type="scientific">Acidovorax lacteus</name>
    <dbReference type="NCBI Taxonomy" id="1924988"/>
    <lineage>
        <taxon>Bacteria</taxon>
        <taxon>Pseudomonadati</taxon>
        <taxon>Pseudomonadota</taxon>
        <taxon>Betaproteobacteria</taxon>
        <taxon>Burkholderiales</taxon>
        <taxon>Comamonadaceae</taxon>
        <taxon>Acidovorax</taxon>
    </lineage>
</organism>
<keyword evidence="12 13" id="KW-0472">Membrane</keyword>
<keyword evidence="5" id="KW-0808">Transferase</keyword>
<evidence type="ECO:0000256" key="13">
    <source>
        <dbReference type="SAM" id="Phobius"/>
    </source>
</evidence>
<dbReference type="Pfam" id="PF13493">
    <property type="entry name" value="DUF4118"/>
    <property type="match status" value="1"/>
</dbReference>
<dbReference type="Pfam" id="PF02518">
    <property type="entry name" value="HATPase_c"/>
    <property type="match status" value="1"/>
</dbReference>
<evidence type="ECO:0000256" key="4">
    <source>
        <dbReference type="ARBA" id="ARBA00022553"/>
    </source>
</evidence>
<dbReference type="InterPro" id="IPR003661">
    <property type="entry name" value="HisK_dim/P_dom"/>
</dbReference>
<dbReference type="EC" id="2.7.13.3" evidence="3"/>
<dbReference type="PROSITE" id="PS50109">
    <property type="entry name" value="HIS_KIN"/>
    <property type="match status" value="1"/>
</dbReference>
<dbReference type="CDD" id="cd00082">
    <property type="entry name" value="HisKA"/>
    <property type="match status" value="1"/>
</dbReference>
<evidence type="ECO:0000256" key="3">
    <source>
        <dbReference type="ARBA" id="ARBA00012438"/>
    </source>
</evidence>
<dbReference type="InterPro" id="IPR038318">
    <property type="entry name" value="KdpD_sf"/>
</dbReference>
<evidence type="ECO:0000313" key="15">
    <source>
        <dbReference type="EMBL" id="GAA4423495.1"/>
    </source>
</evidence>
<accession>A0ABP8L753</accession>
<evidence type="ECO:0000256" key="12">
    <source>
        <dbReference type="ARBA" id="ARBA00023136"/>
    </source>
</evidence>
<dbReference type="InterPro" id="IPR036097">
    <property type="entry name" value="HisK_dim/P_sf"/>
</dbReference>
<dbReference type="InterPro" id="IPR036890">
    <property type="entry name" value="HATPase_C_sf"/>
</dbReference>
<feature type="transmembrane region" description="Helical" evidence="13">
    <location>
        <begin position="38"/>
        <end position="71"/>
    </location>
</feature>
<dbReference type="Gene3D" id="1.20.120.620">
    <property type="entry name" value="Backbone structure of the membrane domain of e. Coli histidine kinase receptor kdpd"/>
    <property type="match status" value="1"/>
</dbReference>
<dbReference type="SMART" id="SM00388">
    <property type="entry name" value="HisKA"/>
    <property type="match status" value="1"/>
</dbReference>